<dbReference type="Proteomes" id="UP000238322">
    <property type="component" value="Unassembled WGS sequence"/>
</dbReference>
<protein>
    <submittedName>
        <fullName evidence="1">Uncharacterized protein</fullName>
    </submittedName>
</protein>
<evidence type="ECO:0000313" key="1">
    <source>
        <dbReference type="EMBL" id="PQO29302.1"/>
    </source>
</evidence>
<organism evidence="1 2">
    <name type="scientific">Blastopirellula marina</name>
    <dbReference type="NCBI Taxonomy" id="124"/>
    <lineage>
        <taxon>Bacteria</taxon>
        <taxon>Pseudomonadati</taxon>
        <taxon>Planctomycetota</taxon>
        <taxon>Planctomycetia</taxon>
        <taxon>Pirellulales</taxon>
        <taxon>Pirellulaceae</taxon>
        <taxon>Blastopirellula</taxon>
    </lineage>
</organism>
<dbReference type="PROSITE" id="PS51257">
    <property type="entry name" value="PROKAR_LIPOPROTEIN"/>
    <property type="match status" value="1"/>
</dbReference>
<reference evidence="1 2" key="1">
    <citation type="submission" date="2018-02" db="EMBL/GenBank/DDBJ databases">
        <title>Comparative genomes isolates from brazilian mangrove.</title>
        <authorList>
            <person name="Araujo J.E."/>
            <person name="Taketani R.G."/>
            <person name="Silva M.C.P."/>
            <person name="Loureco M.V."/>
            <person name="Andreote F.D."/>
        </authorList>
    </citation>
    <scope>NUCLEOTIDE SEQUENCE [LARGE SCALE GENOMIC DNA]</scope>
    <source>
        <strain evidence="1 2">Hex-1 MGV</strain>
    </source>
</reference>
<gene>
    <name evidence="1" type="ORF">C5Y83_24780</name>
</gene>
<evidence type="ECO:0000313" key="2">
    <source>
        <dbReference type="Proteomes" id="UP000238322"/>
    </source>
</evidence>
<name>A0A2S8FAY7_9BACT</name>
<dbReference type="EMBL" id="PUHY01000015">
    <property type="protein sequence ID" value="PQO29302.1"/>
    <property type="molecule type" value="Genomic_DNA"/>
</dbReference>
<sequence length="441" mass="49009">MPMARVVFLLNIVCLLLAIAGCEEKSVSDPYGLNVTPADFGELKLSETVNDPRIKNELDRLKANGGLPKQLAAEYRQRTDDVSTALTARFFDGTDPDYIDEQLAKSGHWWNPKAPGRELLINTQGEDYLRKWDAQRVEGRKSLIQPDVRYPYHIEQGYLADPTWTGMMHCLARAELLEAARQAKDNNVDEAVTAVAYAIAYGDQLNQVPLLAARNTAAEIREESFVTLRALLLHPKFEKGNLRTLETVLEQSLRAWPDDTELWRADRACGLHFLEMIRAGHLASLLTREEYDAMMASGELAKLSVQIAKGLATDQAFYLESMKKIVDAGKEPYYARVEMLNSISDALNQARNSGGYPIVSGDFLLSGMHAQQADLAKDKLRLTTWLTAIQIANGHAPEKMPLSEFSGKPIEVREEPTQVVASFAGAPGEIPDLVVPKLTEN</sequence>
<comment type="caution">
    <text evidence="1">The sequence shown here is derived from an EMBL/GenBank/DDBJ whole genome shotgun (WGS) entry which is preliminary data.</text>
</comment>
<accession>A0A2S8FAY7</accession>
<dbReference type="AlphaFoldDB" id="A0A2S8FAY7"/>
<proteinExistence type="predicted"/>